<dbReference type="RefSeq" id="WP_050670079.1">
    <property type="nucleotide sequence ID" value="NZ_LAIR01000002.1"/>
</dbReference>
<keyword evidence="3" id="KW-1185">Reference proteome</keyword>
<feature type="region of interest" description="Disordered" evidence="1">
    <location>
        <begin position="1"/>
        <end position="28"/>
    </location>
</feature>
<feature type="region of interest" description="Disordered" evidence="1">
    <location>
        <begin position="212"/>
        <end position="237"/>
    </location>
</feature>
<sequence>MASAVLTACGQESGTGSRPSTTTTPSAPKTLTLAEARAAMTDYDRRNNAAIVRAGAPAYDESAWSAVDTETTLAGDVYGTRVKKAKRAPADSGGAGFSHDVRAVHGGGARSADGQGRWALVDVGTETAEGKTWRSMVAIVPATVAGSWKMSASMSGPAQIPIPKVVAGAVLTAPQRQQLANMVPTVIRSIYVGNDDDLQQNGLITALRRRTNAEETPGDKATHGWSGTTDCRPWGTPKGTDASTAVVVGTPALRVARAQSATLGVLSLDCEVTVQDADGDRKIKLEKAYATAEGDDGSFKERYVRRFVVSLLVSTPDQGKPVVIASSGAYAVPQGR</sequence>
<dbReference type="EMBL" id="LAIR01000002">
    <property type="protein sequence ID" value="KNX37695.1"/>
    <property type="molecule type" value="Genomic_DNA"/>
</dbReference>
<feature type="compositionally biased region" description="Low complexity" evidence="1">
    <location>
        <begin position="14"/>
        <end position="28"/>
    </location>
</feature>
<proteinExistence type="predicted"/>
<reference evidence="3" key="1">
    <citation type="submission" date="2015-03" db="EMBL/GenBank/DDBJ databases">
        <title>Luteipulveratus halotolerans sp. nov., a novel actinobacterium (Dermacoccaceae) from Sarawak, Malaysia.</title>
        <authorList>
            <person name="Juboi H."/>
            <person name="Basik A."/>
            <person name="Shamsul S.S."/>
            <person name="Arnold P."/>
            <person name="Schmitt E.K."/>
            <person name="Sanglier J.-J."/>
            <person name="Yeo T."/>
        </authorList>
    </citation>
    <scope>NUCLEOTIDE SEQUENCE [LARGE SCALE GENOMIC DNA]</scope>
    <source>
        <strain evidence="3">C296001</strain>
    </source>
</reference>
<name>A0A0L6CJB1_9MICO</name>
<comment type="caution">
    <text evidence="2">The sequence shown here is derived from an EMBL/GenBank/DDBJ whole genome shotgun (WGS) entry which is preliminary data.</text>
</comment>
<accession>A0A0L6CJB1</accession>
<organism evidence="2 3">
    <name type="scientific">Luteipulveratus halotolerans</name>
    <dbReference type="NCBI Taxonomy" id="1631356"/>
    <lineage>
        <taxon>Bacteria</taxon>
        <taxon>Bacillati</taxon>
        <taxon>Actinomycetota</taxon>
        <taxon>Actinomycetes</taxon>
        <taxon>Micrococcales</taxon>
        <taxon>Dermacoccaceae</taxon>
        <taxon>Luteipulveratus</taxon>
    </lineage>
</organism>
<gene>
    <name evidence="2" type="ORF">VV01_11955</name>
</gene>
<dbReference type="STRING" id="1631356.VV01_11955"/>
<protein>
    <submittedName>
        <fullName evidence="2">Uncharacterized protein</fullName>
    </submittedName>
</protein>
<dbReference type="Proteomes" id="UP000037397">
    <property type="component" value="Unassembled WGS sequence"/>
</dbReference>
<evidence type="ECO:0000256" key="1">
    <source>
        <dbReference type="SAM" id="MobiDB-lite"/>
    </source>
</evidence>
<dbReference type="AlphaFoldDB" id="A0A0L6CJB1"/>
<evidence type="ECO:0000313" key="3">
    <source>
        <dbReference type="Proteomes" id="UP000037397"/>
    </source>
</evidence>
<feature type="compositionally biased region" description="Basic and acidic residues" evidence="1">
    <location>
        <begin position="212"/>
        <end position="222"/>
    </location>
</feature>
<dbReference type="OrthoDB" id="5147316at2"/>
<evidence type="ECO:0000313" key="2">
    <source>
        <dbReference type="EMBL" id="KNX37695.1"/>
    </source>
</evidence>